<evidence type="ECO:0000313" key="1">
    <source>
        <dbReference type="EMBL" id="KAJ8640052.1"/>
    </source>
</evidence>
<gene>
    <name evidence="1" type="ORF">MRB53_016746</name>
</gene>
<proteinExistence type="predicted"/>
<sequence length="281" mass="32627">MSLNLVFPFSSGSLFHLSPGASDRYMNRDLIPYQSVSSFPTPDSSYFHIEHLPQDQKGQRKKNGAPAIRCVIAAPPLETYVDRRSGNYQPTGWDYDFIQSLKSPYMDVSHTGRVEELKNYVRGLLLDSRGPLTKVELINHLQRLGVGYLFEEEIRIVLDAIWKGKDIEIENDLHATALRFRILRQNGYDASIGETRMDEAKAFAKRHLKDRKGKIDTRFEEQVDHAFELPIQYRMLRLEARCYKDMYEKDENMDPLILVLAKLDYNILQASYQKDVQNGYR</sequence>
<keyword evidence="2" id="KW-1185">Reference proteome</keyword>
<name>A0ACC2M4F3_PERAE</name>
<dbReference type="Proteomes" id="UP001234297">
    <property type="component" value="Chromosome 5"/>
</dbReference>
<evidence type="ECO:0000313" key="2">
    <source>
        <dbReference type="Proteomes" id="UP001234297"/>
    </source>
</evidence>
<comment type="caution">
    <text evidence="1">The sequence shown here is derived from an EMBL/GenBank/DDBJ whole genome shotgun (WGS) entry which is preliminary data.</text>
</comment>
<reference evidence="1 2" key="1">
    <citation type="journal article" date="2022" name="Hortic Res">
        <title>A haplotype resolved chromosomal level avocado genome allows analysis of novel avocado genes.</title>
        <authorList>
            <person name="Nath O."/>
            <person name="Fletcher S.J."/>
            <person name="Hayward A."/>
            <person name="Shaw L.M."/>
            <person name="Masouleh A.K."/>
            <person name="Furtado A."/>
            <person name="Henry R.J."/>
            <person name="Mitter N."/>
        </authorList>
    </citation>
    <scope>NUCLEOTIDE SEQUENCE [LARGE SCALE GENOMIC DNA]</scope>
    <source>
        <strain evidence="2">cv. Hass</strain>
    </source>
</reference>
<dbReference type="EMBL" id="CM056813">
    <property type="protein sequence ID" value="KAJ8640052.1"/>
    <property type="molecule type" value="Genomic_DNA"/>
</dbReference>
<accession>A0ACC2M4F3</accession>
<organism evidence="1 2">
    <name type="scientific">Persea americana</name>
    <name type="common">Avocado</name>
    <dbReference type="NCBI Taxonomy" id="3435"/>
    <lineage>
        <taxon>Eukaryota</taxon>
        <taxon>Viridiplantae</taxon>
        <taxon>Streptophyta</taxon>
        <taxon>Embryophyta</taxon>
        <taxon>Tracheophyta</taxon>
        <taxon>Spermatophyta</taxon>
        <taxon>Magnoliopsida</taxon>
        <taxon>Magnoliidae</taxon>
        <taxon>Laurales</taxon>
        <taxon>Lauraceae</taxon>
        <taxon>Persea</taxon>
    </lineage>
</organism>
<protein>
    <submittedName>
        <fullName evidence="1">Uncharacterized protein</fullName>
    </submittedName>
</protein>